<reference evidence="5" key="1">
    <citation type="submission" date="2021-01" db="EMBL/GenBank/DDBJ databases">
        <title>Fulvivirga kasyanovii gen. nov., sp nov., a novel member of the phylum Bacteroidetes isolated from seawater in a mussel farm.</title>
        <authorList>
            <person name="Zhao L.-H."/>
            <person name="Wang Z.-J."/>
        </authorList>
    </citation>
    <scope>NUCLEOTIDE SEQUENCE</scope>
    <source>
        <strain evidence="5">29W222</strain>
    </source>
</reference>
<keyword evidence="2" id="KW-0808">Transferase</keyword>
<dbReference type="Pfam" id="PF00534">
    <property type="entry name" value="Glycos_transf_1"/>
    <property type="match status" value="1"/>
</dbReference>
<evidence type="ECO:0000256" key="3">
    <source>
        <dbReference type="SAM" id="Phobius"/>
    </source>
</evidence>
<protein>
    <submittedName>
        <fullName evidence="5">Glycosyltransferase family 4 protein</fullName>
    </submittedName>
</protein>
<evidence type="ECO:0000313" key="5">
    <source>
        <dbReference type="EMBL" id="MBL6449865.1"/>
    </source>
</evidence>
<dbReference type="EMBL" id="JAEUGD010000067">
    <property type="protein sequence ID" value="MBL6449865.1"/>
    <property type="molecule type" value="Genomic_DNA"/>
</dbReference>
<keyword evidence="6" id="KW-1185">Reference proteome</keyword>
<dbReference type="Gene3D" id="3.40.50.2000">
    <property type="entry name" value="Glycogen Phosphorylase B"/>
    <property type="match status" value="2"/>
</dbReference>
<dbReference type="SUPFAM" id="SSF53756">
    <property type="entry name" value="UDP-Glycosyltransferase/glycogen phosphorylase"/>
    <property type="match status" value="1"/>
</dbReference>
<gene>
    <name evidence="5" type="ORF">JMN32_26370</name>
</gene>
<name>A0A937G4J4_9BACT</name>
<dbReference type="AlphaFoldDB" id="A0A937G4J4"/>
<evidence type="ECO:0000313" key="6">
    <source>
        <dbReference type="Proteomes" id="UP000614216"/>
    </source>
</evidence>
<dbReference type="InterPro" id="IPR001296">
    <property type="entry name" value="Glyco_trans_1"/>
</dbReference>
<dbReference type="Proteomes" id="UP000614216">
    <property type="component" value="Unassembled WGS sequence"/>
</dbReference>
<keyword evidence="1" id="KW-0328">Glycosyltransferase</keyword>
<sequence length="368" mass="42587">MNKKKIICVHLLNDFSGSPNVLRNAIDILGENYEIELYTNKGEGFLSNLNVKYRYINYRFYKFPLFTIVALLIAQTQLFFKIIVNHYNDNCIVLVNTVYPFSASIAGKILKKKVIYYVHEVRLRNWLMDKLTFKIASICSDYIIYVSQYLRSQVAPRLKTKSTVIYNTVSSTFLSAQEHKKVSDSNRLVFNVILIASNKIFKGTHTMIKLAEEMQSFHNIQFTMMLNGEKKAIEELKNSCKDITNLLILDSSYNINDLYANSNLLLNLSISEDWIETFGLTILEGFFYGIPAIVPDIGGPTEIVDNNKNGFHVNTRDINEIKEKIMLLYDKLDIYKEFSLSAKVKAQKFSLYEYQKQLTQVFKEVHNL</sequence>
<proteinExistence type="predicted"/>
<dbReference type="GO" id="GO:0016757">
    <property type="term" value="F:glycosyltransferase activity"/>
    <property type="evidence" value="ECO:0007669"/>
    <property type="project" value="UniProtKB-KW"/>
</dbReference>
<accession>A0A937G4J4</accession>
<dbReference type="PANTHER" id="PTHR12526:SF510">
    <property type="entry name" value="D-INOSITOL 3-PHOSPHATE GLYCOSYLTRANSFERASE"/>
    <property type="match status" value="1"/>
</dbReference>
<dbReference type="PANTHER" id="PTHR12526">
    <property type="entry name" value="GLYCOSYLTRANSFERASE"/>
    <property type="match status" value="1"/>
</dbReference>
<evidence type="ECO:0000259" key="4">
    <source>
        <dbReference type="Pfam" id="PF00534"/>
    </source>
</evidence>
<evidence type="ECO:0000256" key="1">
    <source>
        <dbReference type="ARBA" id="ARBA00022676"/>
    </source>
</evidence>
<keyword evidence="3" id="KW-0472">Membrane</keyword>
<comment type="caution">
    <text evidence="5">The sequence shown here is derived from an EMBL/GenBank/DDBJ whole genome shotgun (WGS) entry which is preliminary data.</text>
</comment>
<dbReference type="CDD" id="cd03801">
    <property type="entry name" value="GT4_PimA-like"/>
    <property type="match status" value="1"/>
</dbReference>
<keyword evidence="3" id="KW-0812">Transmembrane</keyword>
<feature type="transmembrane region" description="Helical" evidence="3">
    <location>
        <begin position="60"/>
        <end position="80"/>
    </location>
</feature>
<keyword evidence="3" id="KW-1133">Transmembrane helix</keyword>
<dbReference type="RefSeq" id="WP_202859404.1">
    <property type="nucleotide sequence ID" value="NZ_JAEUGD010000067.1"/>
</dbReference>
<organism evidence="5 6">
    <name type="scientific">Fulvivirga marina</name>
    <dbReference type="NCBI Taxonomy" id="2494733"/>
    <lineage>
        <taxon>Bacteria</taxon>
        <taxon>Pseudomonadati</taxon>
        <taxon>Bacteroidota</taxon>
        <taxon>Cytophagia</taxon>
        <taxon>Cytophagales</taxon>
        <taxon>Fulvivirgaceae</taxon>
        <taxon>Fulvivirga</taxon>
    </lineage>
</organism>
<evidence type="ECO:0000256" key="2">
    <source>
        <dbReference type="ARBA" id="ARBA00022679"/>
    </source>
</evidence>
<feature type="domain" description="Glycosyl transferase family 1" evidence="4">
    <location>
        <begin position="201"/>
        <end position="334"/>
    </location>
</feature>